<keyword evidence="5" id="KW-1185">Reference proteome</keyword>
<feature type="region of interest" description="Disordered" evidence="2">
    <location>
        <begin position="85"/>
        <end position="141"/>
    </location>
</feature>
<dbReference type="SUPFAM" id="SSF54695">
    <property type="entry name" value="POZ domain"/>
    <property type="match status" value="1"/>
</dbReference>
<dbReference type="InterPro" id="IPR003131">
    <property type="entry name" value="T1-type_BTB"/>
</dbReference>
<evidence type="ECO:0000313" key="5">
    <source>
        <dbReference type="Proteomes" id="UP001626550"/>
    </source>
</evidence>
<evidence type="ECO:0000256" key="2">
    <source>
        <dbReference type="SAM" id="MobiDB-lite"/>
    </source>
</evidence>
<dbReference type="PANTHER" id="PTHR14499">
    <property type="entry name" value="POTASSIUM CHANNEL TETRAMERIZATION DOMAIN-CONTAINING"/>
    <property type="match status" value="1"/>
</dbReference>
<name>A0ABD2QGD8_9PLAT</name>
<proteinExistence type="predicted"/>
<dbReference type="InterPro" id="IPR000210">
    <property type="entry name" value="BTB/POZ_dom"/>
</dbReference>
<sequence>MSNSPSPDAFPNGKHEEADWVSDEPPNKTRRLDPNLQQIIDPLLILQTLQQSADPSLLKPNLLNLNALSTLAAAVTNQLVPQIVTQHQNEQHQKHTPRLKSPHSVTQPQKQKSSLQKNVNNNNNNNNLGVPQPAPLTKHNAPVHIDVGGTLYTSSLETLTRFPNSKLCKMFNGVTTIVLDEMKQHYFIDRDGPLFRHVLNFLRTKKLCLNEDFSELDQLTEEVRHYELQEMLAALDSFKKKRQQRNKKMEKEENRFLMVRVETCLDGTGQESQELTLLLDSEEEGRNLVDGCVNDFTVTNGEDKNLLEMEIKLSNEGNRFRFWSQLHLKGYQMLSETRFSSSKKELLFVRH</sequence>
<dbReference type="Pfam" id="PF02214">
    <property type="entry name" value="BTB_2"/>
    <property type="match status" value="1"/>
</dbReference>
<feature type="coiled-coil region" evidence="1">
    <location>
        <begin position="209"/>
        <end position="255"/>
    </location>
</feature>
<feature type="domain" description="BTB" evidence="3">
    <location>
        <begin position="141"/>
        <end position="243"/>
    </location>
</feature>
<protein>
    <submittedName>
        <fullName evidence="4">BTB/POZ domain-containing protein kctd1</fullName>
    </submittedName>
</protein>
<reference evidence="4 5" key="1">
    <citation type="submission" date="2024-11" db="EMBL/GenBank/DDBJ databases">
        <title>Adaptive evolution of stress response genes in parasites aligns with host niche diversity.</title>
        <authorList>
            <person name="Hahn C."/>
            <person name="Resl P."/>
        </authorList>
    </citation>
    <scope>NUCLEOTIDE SEQUENCE [LARGE SCALE GENOMIC DNA]</scope>
    <source>
        <strain evidence="4">EGGRZ-B1_66</strain>
        <tissue evidence="4">Body</tissue>
    </source>
</reference>
<evidence type="ECO:0000313" key="4">
    <source>
        <dbReference type="EMBL" id="KAL3318530.1"/>
    </source>
</evidence>
<dbReference type="InterPro" id="IPR011333">
    <property type="entry name" value="SKP1/BTB/POZ_sf"/>
</dbReference>
<feature type="region of interest" description="Disordered" evidence="2">
    <location>
        <begin position="1"/>
        <end position="32"/>
    </location>
</feature>
<organism evidence="4 5">
    <name type="scientific">Cichlidogyrus casuarinus</name>
    <dbReference type="NCBI Taxonomy" id="1844966"/>
    <lineage>
        <taxon>Eukaryota</taxon>
        <taxon>Metazoa</taxon>
        <taxon>Spiralia</taxon>
        <taxon>Lophotrochozoa</taxon>
        <taxon>Platyhelminthes</taxon>
        <taxon>Monogenea</taxon>
        <taxon>Monopisthocotylea</taxon>
        <taxon>Dactylogyridea</taxon>
        <taxon>Ancyrocephalidae</taxon>
        <taxon>Cichlidogyrus</taxon>
    </lineage>
</organism>
<gene>
    <name evidence="4" type="primary">KCTD1</name>
    <name evidence="4" type="ORF">Ciccas_002808</name>
</gene>
<comment type="caution">
    <text evidence="4">The sequence shown here is derived from an EMBL/GenBank/DDBJ whole genome shotgun (WGS) entry which is preliminary data.</text>
</comment>
<keyword evidence="1" id="KW-0175">Coiled coil</keyword>
<dbReference type="Gene3D" id="3.30.710.10">
    <property type="entry name" value="Potassium Channel Kv1.1, Chain A"/>
    <property type="match status" value="1"/>
</dbReference>
<dbReference type="SMART" id="SM00225">
    <property type="entry name" value="BTB"/>
    <property type="match status" value="1"/>
</dbReference>
<evidence type="ECO:0000259" key="3">
    <source>
        <dbReference type="SMART" id="SM00225"/>
    </source>
</evidence>
<dbReference type="Proteomes" id="UP001626550">
    <property type="component" value="Unassembled WGS sequence"/>
</dbReference>
<accession>A0ABD2QGD8</accession>
<evidence type="ECO:0000256" key="1">
    <source>
        <dbReference type="SAM" id="Coils"/>
    </source>
</evidence>
<feature type="compositionally biased region" description="Low complexity" evidence="2">
    <location>
        <begin position="118"/>
        <end position="127"/>
    </location>
</feature>
<dbReference type="AlphaFoldDB" id="A0ABD2QGD8"/>
<dbReference type="PANTHER" id="PTHR14499:SF67">
    <property type="entry name" value="BTB_POZ DOMAIN-CONTAINING PROTEIN TIWAZ"/>
    <property type="match status" value="1"/>
</dbReference>
<dbReference type="EMBL" id="JBJKFK010000233">
    <property type="protein sequence ID" value="KAL3318530.1"/>
    <property type="molecule type" value="Genomic_DNA"/>
</dbReference>
<feature type="compositionally biased region" description="Polar residues" evidence="2">
    <location>
        <begin position="103"/>
        <end position="117"/>
    </location>
</feature>